<dbReference type="GeneID" id="19953903"/>
<dbReference type="InParanoid" id="T0Q6F0"/>
<feature type="transmembrane region" description="Helical" evidence="1">
    <location>
        <begin position="81"/>
        <end position="101"/>
    </location>
</feature>
<keyword evidence="3" id="KW-1185">Reference proteome</keyword>
<feature type="transmembrane region" description="Helical" evidence="1">
    <location>
        <begin position="47"/>
        <end position="69"/>
    </location>
</feature>
<dbReference type="OrthoDB" id="5877422at2759"/>
<name>T0Q6F0_SAPDV</name>
<dbReference type="InterPro" id="IPR050879">
    <property type="entry name" value="Acyltransferase_3"/>
</dbReference>
<organism evidence="2 3">
    <name type="scientific">Saprolegnia diclina (strain VS20)</name>
    <dbReference type="NCBI Taxonomy" id="1156394"/>
    <lineage>
        <taxon>Eukaryota</taxon>
        <taxon>Sar</taxon>
        <taxon>Stramenopiles</taxon>
        <taxon>Oomycota</taxon>
        <taxon>Saprolegniomycetes</taxon>
        <taxon>Saprolegniales</taxon>
        <taxon>Saprolegniaceae</taxon>
        <taxon>Saprolegnia</taxon>
    </lineage>
</organism>
<feature type="transmembrane region" description="Helical" evidence="1">
    <location>
        <begin position="14"/>
        <end position="35"/>
    </location>
</feature>
<dbReference type="PANTHER" id="PTHR23028:SF53">
    <property type="entry name" value="ACYL_TRANSF_3 DOMAIN-CONTAINING PROTEIN"/>
    <property type="match status" value="1"/>
</dbReference>
<evidence type="ECO:0000313" key="3">
    <source>
        <dbReference type="Proteomes" id="UP000030762"/>
    </source>
</evidence>
<dbReference type="PANTHER" id="PTHR23028">
    <property type="entry name" value="ACETYLTRANSFERASE"/>
    <property type="match status" value="1"/>
</dbReference>
<dbReference type="EMBL" id="JH767188">
    <property type="protein sequence ID" value="EQC29020.1"/>
    <property type="molecule type" value="Genomic_DNA"/>
</dbReference>
<accession>T0Q6F0</accession>
<evidence type="ECO:0008006" key="4">
    <source>
        <dbReference type="Google" id="ProtNLM"/>
    </source>
</evidence>
<keyword evidence="1" id="KW-0812">Transmembrane</keyword>
<dbReference type="AlphaFoldDB" id="T0Q6F0"/>
<gene>
    <name evidence="2" type="ORF">SDRG_13176</name>
</gene>
<dbReference type="STRING" id="1156394.T0Q6F0"/>
<keyword evidence="1" id="KW-0472">Membrane</keyword>
<dbReference type="VEuPathDB" id="FungiDB:SDRG_13176"/>
<dbReference type="Proteomes" id="UP000030762">
    <property type="component" value="Unassembled WGS sequence"/>
</dbReference>
<protein>
    <recommendedName>
        <fullName evidence="4">Acyltransferase 3 domain-containing protein</fullName>
    </recommendedName>
</protein>
<dbReference type="GO" id="GO:0000271">
    <property type="term" value="P:polysaccharide biosynthetic process"/>
    <property type="evidence" value="ECO:0007669"/>
    <property type="project" value="TreeGrafter"/>
</dbReference>
<evidence type="ECO:0000313" key="2">
    <source>
        <dbReference type="EMBL" id="EQC29020.1"/>
    </source>
</evidence>
<dbReference type="GO" id="GO:0016020">
    <property type="term" value="C:membrane"/>
    <property type="evidence" value="ECO:0007669"/>
    <property type="project" value="TreeGrafter"/>
</dbReference>
<evidence type="ECO:0000256" key="1">
    <source>
        <dbReference type="SAM" id="Phobius"/>
    </source>
</evidence>
<dbReference type="RefSeq" id="XP_008617479.1">
    <property type="nucleotide sequence ID" value="XM_008619257.1"/>
</dbReference>
<sequence length="267" mass="29351">MTSRAPTSSPAPPIIFVGKISYALYLWHWPLLVFAKARYSDDAYRPFYMQPYVLVLLAFGLSVATTFGIENVVRRHPSPRIVPLLALGMALMAVLGLVVSLHPAFFSGPARLAATAPPNISRMPRREPPTVAKLLAADSDWAPNDGYIPLPPGSPFGQYDYGWVLNPGDDDNLVMVLGDSHAEMLRPRFKFLYDQARRVGKPFPTVVFLALGGHPPLDCVGDHAGHVAIVTRLRPKALLYSSDWPQFFRPTGEAPHDPSLVQPFASV</sequence>
<proteinExistence type="predicted"/>
<reference evidence="2 3" key="1">
    <citation type="submission" date="2012-04" db="EMBL/GenBank/DDBJ databases">
        <title>The Genome Sequence of Saprolegnia declina VS20.</title>
        <authorList>
            <consortium name="The Broad Institute Genome Sequencing Platform"/>
            <person name="Russ C."/>
            <person name="Nusbaum C."/>
            <person name="Tyler B."/>
            <person name="van West P."/>
            <person name="Dieguez-Uribeondo J."/>
            <person name="de Bruijn I."/>
            <person name="Tripathy S."/>
            <person name="Jiang R."/>
            <person name="Young S.K."/>
            <person name="Zeng Q."/>
            <person name="Gargeya S."/>
            <person name="Fitzgerald M."/>
            <person name="Haas B."/>
            <person name="Abouelleil A."/>
            <person name="Alvarado L."/>
            <person name="Arachchi H.M."/>
            <person name="Berlin A."/>
            <person name="Chapman S.B."/>
            <person name="Goldberg J."/>
            <person name="Griggs A."/>
            <person name="Gujja S."/>
            <person name="Hansen M."/>
            <person name="Howarth C."/>
            <person name="Imamovic A."/>
            <person name="Larimer J."/>
            <person name="McCowen C."/>
            <person name="Montmayeur A."/>
            <person name="Murphy C."/>
            <person name="Neiman D."/>
            <person name="Pearson M."/>
            <person name="Priest M."/>
            <person name="Roberts A."/>
            <person name="Saif S."/>
            <person name="Shea T."/>
            <person name="Sisk P."/>
            <person name="Sykes S."/>
            <person name="Wortman J."/>
            <person name="Nusbaum C."/>
            <person name="Birren B."/>
        </authorList>
    </citation>
    <scope>NUCLEOTIDE SEQUENCE [LARGE SCALE GENOMIC DNA]</scope>
    <source>
        <strain evidence="2 3">VS20</strain>
    </source>
</reference>
<keyword evidence="1" id="KW-1133">Transmembrane helix</keyword>